<dbReference type="Proteomes" id="UP000430519">
    <property type="component" value="Unassembled WGS sequence"/>
</dbReference>
<sequence>MRRPVLTVTLLGVLAAGGAALALSLRRPQVAAGGTGAPVTLPSKADPSLPPVQVGVATGYASSVLIDTGPVDYSHIGPGWAYAGVKKDW</sequence>
<protein>
    <submittedName>
        <fullName evidence="1">Uncharacterized protein</fullName>
    </submittedName>
</protein>
<proteinExistence type="predicted"/>
<comment type="caution">
    <text evidence="1">The sequence shown here is derived from an EMBL/GenBank/DDBJ whole genome shotgun (WGS) entry which is preliminary data.</text>
</comment>
<dbReference type="EMBL" id="WVHK01000006">
    <property type="protein sequence ID" value="MXV18605.1"/>
    <property type="molecule type" value="Genomic_DNA"/>
</dbReference>
<accession>A0A6I4YLZ1</accession>
<organism evidence="1 2">
    <name type="scientific">Deinococcus xianganensis</name>
    <dbReference type="NCBI Taxonomy" id="1507289"/>
    <lineage>
        <taxon>Bacteria</taxon>
        <taxon>Thermotogati</taxon>
        <taxon>Deinococcota</taxon>
        <taxon>Deinococci</taxon>
        <taxon>Deinococcales</taxon>
        <taxon>Deinococcaceae</taxon>
        <taxon>Deinococcus</taxon>
    </lineage>
</organism>
<keyword evidence="2" id="KW-1185">Reference proteome</keyword>
<gene>
    <name evidence="1" type="ORF">GLX28_03005</name>
</gene>
<evidence type="ECO:0000313" key="1">
    <source>
        <dbReference type="EMBL" id="MXV18605.1"/>
    </source>
</evidence>
<dbReference type="RefSeq" id="WP_160976608.1">
    <property type="nucleotide sequence ID" value="NZ_WVHK01000006.1"/>
</dbReference>
<dbReference type="AlphaFoldDB" id="A0A6I4YLZ1"/>
<name>A0A6I4YLZ1_9DEIO</name>
<reference evidence="1 2" key="1">
    <citation type="submission" date="2019-11" db="EMBL/GenBank/DDBJ databases">
        <title>Genome sequence of Deinococcus xianganensis Y35, AI-2 producing algicidal bacterium, isolated from lake water.</title>
        <authorList>
            <person name="Li Y."/>
        </authorList>
    </citation>
    <scope>NUCLEOTIDE SEQUENCE [LARGE SCALE GENOMIC DNA]</scope>
    <source>
        <strain evidence="1 2">Y35</strain>
    </source>
</reference>
<evidence type="ECO:0000313" key="2">
    <source>
        <dbReference type="Proteomes" id="UP000430519"/>
    </source>
</evidence>